<keyword evidence="3" id="KW-0548">Nucleotidyltransferase</keyword>
<name>A0A4C1ULV7_EUMVA</name>
<evidence type="ECO:0000259" key="2">
    <source>
        <dbReference type="PROSITE" id="PS50878"/>
    </source>
</evidence>
<dbReference type="Pfam" id="PF00078">
    <property type="entry name" value="RVT_1"/>
    <property type="match status" value="1"/>
</dbReference>
<keyword evidence="3" id="KW-0695">RNA-directed DNA polymerase</keyword>
<dbReference type="AlphaFoldDB" id="A0A4C1ULV7"/>
<feature type="domain" description="Reverse transcriptase" evidence="2">
    <location>
        <begin position="1"/>
        <end position="204"/>
    </location>
</feature>
<comment type="caution">
    <text evidence="3">The sequence shown here is derived from an EMBL/GenBank/DDBJ whole genome shotgun (WGS) entry which is preliminary data.</text>
</comment>
<dbReference type="EMBL" id="BGZK01000193">
    <property type="protein sequence ID" value="GBP27453.1"/>
    <property type="molecule type" value="Genomic_DNA"/>
</dbReference>
<feature type="region of interest" description="Disordered" evidence="1">
    <location>
        <begin position="1"/>
        <end position="28"/>
    </location>
</feature>
<dbReference type="PROSITE" id="PS50878">
    <property type="entry name" value="RT_POL"/>
    <property type="match status" value="1"/>
</dbReference>
<protein>
    <submittedName>
        <fullName evidence="3">Probable RNA-directed DNA polymerase from transposon BS</fullName>
    </submittedName>
</protein>
<reference evidence="3 4" key="1">
    <citation type="journal article" date="2019" name="Commun. Biol.">
        <title>The bagworm genome reveals a unique fibroin gene that provides high tensile strength.</title>
        <authorList>
            <person name="Kono N."/>
            <person name="Nakamura H."/>
            <person name="Ohtoshi R."/>
            <person name="Tomita M."/>
            <person name="Numata K."/>
            <person name="Arakawa K."/>
        </authorList>
    </citation>
    <scope>NUCLEOTIDE SEQUENCE [LARGE SCALE GENOMIC DNA]</scope>
</reference>
<dbReference type="GO" id="GO:0003964">
    <property type="term" value="F:RNA-directed DNA polymerase activity"/>
    <property type="evidence" value="ECO:0007669"/>
    <property type="project" value="UniProtKB-KW"/>
</dbReference>
<evidence type="ECO:0000313" key="3">
    <source>
        <dbReference type="EMBL" id="GBP27453.1"/>
    </source>
</evidence>
<evidence type="ECO:0000313" key="4">
    <source>
        <dbReference type="Proteomes" id="UP000299102"/>
    </source>
</evidence>
<dbReference type="InterPro" id="IPR000477">
    <property type="entry name" value="RT_dom"/>
</dbReference>
<dbReference type="STRING" id="151549.A0A4C1ULV7"/>
<keyword evidence="4" id="KW-1185">Reference proteome</keyword>
<proteinExistence type="predicted"/>
<keyword evidence="3" id="KW-0808">Transferase</keyword>
<feature type="compositionally biased region" description="Basic and acidic residues" evidence="1">
    <location>
        <begin position="12"/>
        <end position="23"/>
    </location>
</feature>
<gene>
    <name evidence="3" type="primary">RTase</name>
    <name evidence="3" type="ORF">EVAR_17155_1</name>
</gene>
<evidence type="ECO:0000256" key="1">
    <source>
        <dbReference type="SAM" id="MobiDB-lite"/>
    </source>
</evidence>
<sequence>MKYSVQVTSGGVEKEQKHYDSESGKGPTKIGEYSEQYRFRSGHCTTLQLLRVLHHLASERNCKQYTVAVLLNMEEAFDRVLHDGLIHKLLNTSLPPALTRVVTRVPQSSCLSSELYALYTDDVPTLRDYHEDWEDDVMLALYADDSAYFASSRRADLAAKRIQRLFDLLPEWLDKWGMAVNFSHTAAPLTGSQRIMPNQLRLSS</sequence>
<accession>A0A4C1ULV7</accession>
<organism evidence="3 4">
    <name type="scientific">Eumeta variegata</name>
    <name type="common">Bagworm moth</name>
    <name type="synonym">Eumeta japonica</name>
    <dbReference type="NCBI Taxonomy" id="151549"/>
    <lineage>
        <taxon>Eukaryota</taxon>
        <taxon>Metazoa</taxon>
        <taxon>Ecdysozoa</taxon>
        <taxon>Arthropoda</taxon>
        <taxon>Hexapoda</taxon>
        <taxon>Insecta</taxon>
        <taxon>Pterygota</taxon>
        <taxon>Neoptera</taxon>
        <taxon>Endopterygota</taxon>
        <taxon>Lepidoptera</taxon>
        <taxon>Glossata</taxon>
        <taxon>Ditrysia</taxon>
        <taxon>Tineoidea</taxon>
        <taxon>Psychidae</taxon>
        <taxon>Oiketicinae</taxon>
        <taxon>Eumeta</taxon>
    </lineage>
</organism>
<dbReference type="Proteomes" id="UP000299102">
    <property type="component" value="Unassembled WGS sequence"/>
</dbReference>
<dbReference type="OrthoDB" id="10065625at2759"/>